<proteinExistence type="predicted"/>
<dbReference type="EMBL" id="MU394410">
    <property type="protein sequence ID" value="KAI6081044.1"/>
    <property type="molecule type" value="Genomic_DNA"/>
</dbReference>
<keyword evidence="2" id="KW-1185">Reference proteome</keyword>
<gene>
    <name evidence="1" type="ORF">F4821DRAFT_250203</name>
</gene>
<sequence length="678" mass="74666">MQKRTAGRSAPYGQACLACFKNKSKCVLRSDGNGCERCHRLKRSCHPADALRRKGDKQTSSDARIAQLEGTLGQLVSLLQTGNTHVGEITNVLSPPQQQPRPDAEIADHHHPPNPSTMIPTPPNLTYQDVTAEGTDSSGNGNLGDTRGRTPDDAAFGDEDDSMDNDAMSPPWWSKDSENNYTTNPFQLASPPPSTMSPSSDSTCLDAFRSHMLHQFPFVHLPAHLTVQQLRRNRPFLMRAIICVTSSSADDKRARALELKHVFCEMAFLQQSSREPQPFQQTLDLLLGLLTYIAWGWDHVLSRRSLSRFMVVAVSLVGEMTQEKAAPEHTRTIGHLEPKGFEGWYGGTTTGVELTDAQLCLERQRAILGCFVLGSAVSAYFSQIEAPRWTPQMEEALTAISNSSSAECPSDQALAFQVRLQLLVLRASQVRERCQLPDQPPVAILPGPALQYLKSLMGQLQDLRASIPPAFQQHFVLLAQTYYTELCLMETIHTPSILQLSPPPTTCGPTRLSCFWQSALAIKSCTSTLLTLSPSDLLGVSFIQWAQLARCIATLYHLSALNEPGWDPAALRSLIDSSVLLTSIAEKLELTSAVAGEQAFDGVFAQLARGLRMYQSAYHDKDGGDMLIQHEEAHAAAEADANAMVNNQLEGYFSNSTSWLDQFFNDFDEQTIPIIPTL</sequence>
<comment type="caution">
    <text evidence="1">The sequence shown here is derived from an EMBL/GenBank/DDBJ whole genome shotgun (WGS) entry which is preliminary data.</text>
</comment>
<dbReference type="Proteomes" id="UP001497680">
    <property type="component" value="Unassembled WGS sequence"/>
</dbReference>
<reference evidence="1 2" key="1">
    <citation type="journal article" date="2022" name="New Phytol.">
        <title>Ecological generalism drives hyperdiversity of secondary metabolite gene clusters in xylarialean endophytes.</title>
        <authorList>
            <person name="Franco M.E.E."/>
            <person name="Wisecaver J.H."/>
            <person name="Arnold A.E."/>
            <person name="Ju Y.M."/>
            <person name="Slot J.C."/>
            <person name="Ahrendt S."/>
            <person name="Moore L.P."/>
            <person name="Eastman K.E."/>
            <person name="Scott K."/>
            <person name="Konkel Z."/>
            <person name="Mondo S.J."/>
            <person name="Kuo A."/>
            <person name="Hayes R.D."/>
            <person name="Haridas S."/>
            <person name="Andreopoulos B."/>
            <person name="Riley R."/>
            <person name="LaButti K."/>
            <person name="Pangilinan J."/>
            <person name="Lipzen A."/>
            <person name="Amirebrahimi M."/>
            <person name="Yan J."/>
            <person name="Adam C."/>
            <person name="Keymanesh K."/>
            <person name="Ng V."/>
            <person name="Louie K."/>
            <person name="Northen T."/>
            <person name="Drula E."/>
            <person name="Henrissat B."/>
            <person name="Hsieh H.M."/>
            <person name="Youens-Clark K."/>
            <person name="Lutzoni F."/>
            <person name="Miadlikowska J."/>
            <person name="Eastwood D.C."/>
            <person name="Hamelin R.C."/>
            <person name="Grigoriev I.V."/>
            <person name="U'Ren J.M."/>
        </authorList>
    </citation>
    <scope>NUCLEOTIDE SEQUENCE [LARGE SCALE GENOMIC DNA]</scope>
    <source>
        <strain evidence="1 2">ER1909</strain>
    </source>
</reference>
<organism evidence="1 2">
    <name type="scientific">Hypoxylon rubiginosum</name>
    <dbReference type="NCBI Taxonomy" id="110542"/>
    <lineage>
        <taxon>Eukaryota</taxon>
        <taxon>Fungi</taxon>
        <taxon>Dikarya</taxon>
        <taxon>Ascomycota</taxon>
        <taxon>Pezizomycotina</taxon>
        <taxon>Sordariomycetes</taxon>
        <taxon>Xylariomycetidae</taxon>
        <taxon>Xylariales</taxon>
        <taxon>Hypoxylaceae</taxon>
        <taxon>Hypoxylon</taxon>
    </lineage>
</organism>
<accession>A0ACC0CKY5</accession>
<evidence type="ECO:0000313" key="2">
    <source>
        <dbReference type="Proteomes" id="UP001497680"/>
    </source>
</evidence>
<protein>
    <submittedName>
        <fullName evidence="1">Uncharacterized protein</fullName>
    </submittedName>
</protein>
<evidence type="ECO:0000313" key="1">
    <source>
        <dbReference type="EMBL" id="KAI6081044.1"/>
    </source>
</evidence>
<name>A0ACC0CKY5_9PEZI</name>